<dbReference type="OrthoDB" id="342264at2759"/>
<keyword evidence="4" id="KW-0413">Isomerase</keyword>
<evidence type="ECO:0000256" key="1">
    <source>
        <dbReference type="SAM" id="MobiDB-lite"/>
    </source>
</evidence>
<dbReference type="SUPFAM" id="SSF142921">
    <property type="entry name" value="WGR domain-like"/>
    <property type="match status" value="1"/>
</dbReference>
<reference evidence="4 5" key="1">
    <citation type="submission" date="2015-04" db="EMBL/GenBank/DDBJ databases">
        <authorList>
            <person name="Syromyatnikov M.Y."/>
            <person name="Popov V.N."/>
        </authorList>
    </citation>
    <scope>NUCLEOTIDE SEQUENCE [LARGE SCALE GENOMIC DNA]</scope>
    <source>
        <strain evidence="4">WF-38-12</strain>
    </source>
</reference>
<dbReference type="EMBL" id="CVMT01000006">
    <property type="protein sequence ID" value="CRG89638.1"/>
    <property type="molecule type" value="Genomic_DNA"/>
</dbReference>
<dbReference type="Pfam" id="PF00533">
    <property type="entry name" value="BRCT"/>
    <property type="match status" value="1"/>
</dbReference>
<dbReference type="OMA" id="WFYLEEK"/>
<dbReference type="CDD" id="cd00027">
    <property type="entry name" value="BRCT"/>
    <property type="match status" value="1"/>
</dbReference>
<gene>
    <name evidence="4" type="ORF">PISL3812_06677</name>
</gene>
<dbReference type="InterPro" id="IPR036420">
    <property type="entry name" value="BRCT_dom_sf"/>
</dbReference>
<dbReference type="InterPro" id="IPR036930">
    <property type="entry name" value="WGR_dom_sf"/>
</dbReference>
<name>A0A0U1M239_TALIS</name>
<evidence type="ECO:0000259" key="3">
    <source>
        <dbReference type="PROSITE" id="PS51977"/>
    </source>
</evidence>
<dbReference type="InterPro" id="IPR001357">
    <property type="entry name" value="BRCT_dom"/>
</dbReference>
<proteinExistence type="predicted"/>
<accession>A0A0U1M239</accession>
<dbReference type="GO" id="GO:0016853">
    <property type="term" value="F:isomerase activity"/>
    <property type="evidence" value="ECO:0007669"/>
    <property type="project" value="UniProtKB-KW"/>
</dbReference>
<evidence type="ECO:0000259" key="2">
    <source>
        <dbReference type="PROSITE" id="PS50172"/>
    </source>
</evidence>
<dbReference type="PROSITE" id="PS51977">
    <property type="entry name" value="WGR"/>
    <property type="match status" value="1"/>
</dbReference>
<organism evidence="4 5">
    <name type="scientific">Talaromyces islandicus</name>
    <name type="common">Penicillium islandicum</name>
    <dbReference type="NCBI Taxonomy" id="28573"/>
    <lineage>
        <taxon>Eukaryota</taxon>
        <taxon>Fungi</taxon>
        <taxon>Dikarya</taxon>
        <taxon>Ascomycota</taxon>
        <taxon>Pezizomycotina</taxon>
        <taxon>Eurotiomycetes</taxon>
        <taxon>Eurotiomycetidae</taxon>
        <taxon>Eurotiales</taxon>
        <taxon>Trichocomaceae</taxon>
        <taxon>Talaromyces</taxon>
        <taxon>Talaromyces sect. Islandici</taxon>
    </lineage>
</organism>
<evidence type="ECO:0000313" key="4">
    <source>
        <dbReference type="EMBL" id="CRG89638.1"/>
    </source>
</evidence>
<dbReference type="AlphaFoldDB" id="A0A0U1M239"/>
<dbReference type="InterPro" id="IPR008893">
    <property type="entry name" value="WGR_domain"/>
</dbReference>
<feature type="domain" description="BRCT" evidence="2">
    <location>
        <begin position="1"/>
        <end position="81"/>
    </location>
</feature>
<feature type="region of interest" description="Disordered" evidence="1">
    <location>
        <begin position="102"/>
        <end position="136"/>
    </location>
</feature>
<feature type="domain" description="WGR" evidence="3">
    <location>
        <begin position="144"/>
        <end position="243"/>
    </location>
</feature>
<dbReference type="STRING" id="28573.A0A0U1M239"/>
<sequence>MGKGLKDIHVSYVGSHENSDKIPQWMKANGGAFSREINQNVTHLIASESAFNKDVEAVRKARDWGVRIVTYDWLEDSLMAKPCRPLRVGPYLWDRIGKEKTEKFDGKNGKRGRKPGQKNSSQRKREVDTTKDGRVLPSDMEHRGHHLYVEETTYNATLVRAYISKSRIFRETFNVTLYESNNTPHTYVTLVKYNRYRSSREDILAPCGSTLEFAKSTFENFFTVKTGLEWKDRFDESKVPISGTMDDGVPIKPEGGWFSYERPTGIMSSLNADAERGL</sequence>
<dbReference type="Gene3D" id="3.40.50.10190">
    <property type="entry name" value="BRCT domain"/>
    <property type="match status" value="1"/>
</dbReference>
<keyword evidence="5" id="KW-1185">Reference proteome</keyword>
<dbReference type="PROSITE" id="PS50172">
    <property type="entry name" value="BRCT"/>
    <property type="match status" value="1"/>
</dbReference>
<protein>
    <submittedName>
        <fullName evidence="4">Anthranilate synthase / indole-3-glycerol phosphate synthase / phosphoribosylanthranilate isomerase</fullName>
    </submittedName>
</protein>
<evidence type="ECO:0000313" key="5">
    <source>
        <dbReference type="Proteomes" id="UP000054383"/>
    </source>
</evidence>
<dbReference type="SMART" id="SM00292">
    <property type="entry name" value="BRCT"/>
    <property type="match status" value="1"/>
</dbReference>
<dbReference type="Proteomes" id="UP000054383">
    <property type="component" value="Unassembled WGS sequence"/>
</dbReference>
<dbReference type="SUPFAM" id="SSF52113">
    <property type="entry name" value="BRCT domain"/>
    <property type="match status" value="1"/>
</dbReference>
<feature type="compositionally biased region" description="Basic and acidic residues" evidence="1">
    <location>
        <begin position="123"/>
        <end position="136"/>
    </location>
</feature>